<protein>
    <submittedName>
        <fullName evidence="1">Uncharacterized protein</fullName>
    </submittedName>
</protein>
<comment type="caution">
    <text evidence="1">The sequence shown here is derived from an EMBL/GenBank/DDBJ whole genome shotgun (WGS) entry which is preliminary data.</text>
</comment>
<sequence>MEHQHFNTTKWHKQHNKRVSQFHKSTNNWHKQHNKRVEEFHKNHVVKMERGENGNGLLARWERFIYNKGKALFKAVK</sequence>
<evidence type="ECO:0000313" key="2">
    <source>
        <dbReference type="Proteomes" id="UP001596505"/>
    </source>
</evidence>
<name>A0ABW2PZT4_9BACL</name>
<dbReference type="Proteomes" id="UP001596505">
    <property type="component" value="Unassembled WGS sequence"/>
</dbReference>
<organism evidence="1 2">
    <name type="scientific">Scopulibacillus cellulosilyticus</name>
    <dbReference type="NCBI Taxonomy" id="2665665"/>
    <lineage>
        <taxon>Bacteria</taxon>
        <taxon>Bacillati</taxon>
        <taxon>Bacillota</taxon>
        <taxon>Bacilli</taxon>
        <taxon>Bacillales</taxon>
        <taxon>Sporolactobacillaceae</taxon>
        <taxon>Scopulibacillus</taxon>
    </lineage>
</organism>
<dbReference type="EMBL" id="JBHTCO010000015">
    <property type="protein sequence ID" value="MFC7393830.1"/>
    <property type="molecule type" value="Genomic_DNA"/>
</dbReference>
<dbReference type="RefSeq" id="WP_380966554.1">
    <property type="nucleotide sequence ID" value="NZ_JBHTCO010000015.1"/>
</dbReference>
<keyword evidence="2" id="KW-1185">Reference proteome</keyword>
<accession>A0ABW2PZT4</accession>
<evidence type="ECO:0000313" key="1">
    <source>
        <dbReference type="EMBL" id="MFC7393830.1"/>
    </source>
</evidence>
<proteinExistence type="predicted"/>
<reference evidence="2" key="1">
    <citation type="journal article" date="2019" name="Int. J. Syst. Evol. Microbiol.">
        <title>The Global Catalogue of Microorganisms (GCM) 10K type strain sequencing project: providing services to taxonomists for standard genome sequencing and annotation.</title>
        <authorList>
            <consortium name="The Broad Institute Genomics Platform"/>
            <consortium name="The Broad Institute Genome Sequencing Center for Infectious Disease"/>
            <person name="Wu L."/>
            <person name="Ma J."/>
        </authorList>
    </citation>
    <scope>NUCLEOTIDE SEQUENCE [LARGE SCALE GENOMIC DNA]</scope>
    <source>
        <strain evidence="2">CGMCC 1.16305</strain>
    </source>
</reference>
<gene>
    <name evidence="1" type="ORF">ACFQRG_12785</name>
</gene>